<dbReference type="SMART" id="SM00448">
    <property type="entry name" value="REC"/>
    <property type="match status" value="1"/>
</dbReference>
<dbReference type="EMBL" id="JBHPBY010000014">
    <property type="protein sequence ID" value="MFC1848961.1"/>
    <property type="molecule type" value="Genomic_DNA"/>
</dbReference>
<proteinExistence type="predicted"/>
<dbReference type="InterPro" id="IPR050595">
    <property type="entry name" value="Bact_response_regulator"/>
</dbReference>
<feature type="modified residue" description="4-aspartylphosphate" evidence="2">
    <location>
        <position position="55"/>
    </location>
</feature>
<dbReference type="InterPro" id="IPR001789">
    <property type="entry name" value="Sig_transdc_resp-reg_receiver"/>
</dbReference>
<keyword evidence="6" id="KW-1185">Reference proteome</keyword>
<dbReference type="Pfam" id="PF00072">
    <property type="entry name" value="Response_reg"/>
    <property type="match status" value="1"/>
</dbReference>
<organism evidence="5 6">
    <name type="scientific">candidate division CSSED10-310 bacterium</name>
    <dbReference type="NCBI Taxonomy" id="2855610"/>
    <lineage>
        <taxon>Bacteria</taxon>
        <taxon>Bacteria division CSSED10-310</taxon>
    </lineage>
</organism>
<dbReference type="InterPro" id="IPR003661">
    <property type="entry name" value="HisK_dim/P_dom"/>
</dbReference>
<accession>A0ABV6YS53</accession>
<evidence type="ECO:0000259" key="4">
    <source>
        <dbReference type="PROSITE" id="PS50110"/>
    </source>
</evidence>
<evidence type="ECO:0000313" key="6">
    <source>
        <dbReference type="Proteomes" id="UP001594351"/>
    </source>
</evidence>
<dbReference type="PANTHER" id="PTHR44591">
    <property type="entry name" value="STRESS RESPONSE REGULATOR PROTEIN 1"/>
    <property type="match status" value="1"/>
</dbReference>
<evidence type="ECO:0000256" key="2">
    <source>
        <dbReference type="PROSITE-ProRule" id="PRU00169"/>
    </source>
</evidence>
<evidence type="ECO:0000256" key="1">
    <source>
        <dbReference type="ARBA" id="ARBA00022553"/>
    </source>
</evidence>
<evidence type="ECO:0000313" key="5">
    <source>
        <dbReference type="EMBL" id="MFC1848961.1"/>
    </source>
</evidence>
<reference evidence="5 6" key="1">
    <citation type="submission" date="2024-09" db="EMBL/GenBank/DDBJ databases">
        <title>Laminarin stimulates single cell rates of sulfate reduction while oxygen inhibits transcriptomic activity in coastal marine sediment.</title>
        <authorList>
            <person name="Lindsay M."/>
            <person name="Orcutt B."/>
            <person name="Emerson D."/>
            <person name="Stepanauskas R."/>
            <person name="D'Angelo T."/>
        </authorList>
    </citation>
    <scope>NUCLEOTIDE SEQUENCE [LARGE SCALE GENOMIC DNA]</scope>
    <source>
        <strain evidence="5">SAG AM-311-K15</strain>
    </source>
</reference>
<dbReference type="Gene3D" id="3.40.50.2300">
    <property type="match status" value="1"/>
</dbReference>
<sequence length="247" mass="27741">MSEKGNILVIDDEESVRASLAKILQNEGHNVRICSNGQEALALISTHLFDLVITDLKMQGLDGIEVLEEVKKIQPGTLVIIITGYASLESAIASLRKGAFDYLVKPFQVDVLLLVVQRSIGMKRLTEKNIKLLEDLKRKNEQLAKANKELKQTQKKILEAERLAAISETIAAIHHEINNPLTAMLMKIQLLNDRYLHSEQSLVKDLKLLENLTLKVTSIIEKLNKITKPCSTDYVEEVPMLDIDHSN</sequence>
<keyword evidence="3" id="KW-0175">Coiled coil</keyword>
<dbReference type="InterPro" id="IPR036097">
    <property type="entry name" value="HisK_dim/P_sf"/>
</dbReference>
<keyword evidence="1 2" id="KW-0597">Phosphoprotein</keyword>
<feature type="domain" description="Response regulatory" evidence="4">
    <location>
        <begin position="6"/>
        <end position="120"/>
    </location>
</feature>
<dbReference type="PROSITE" id="PS50110">
    <property type="entry name" value="RESPONSE_REGULATORY"/>
    <property type="match status" value="1"/>
</dbReference>
<dbReference type="PANTHER" id="PTHR44591:SF25">
    <property type="entry name" value="CHEMOTAXIS TWO-COMPONENT RESPONSE REGULATOR"/>
    <property type="match status" value="1"/>
</dbReference>
<dbReference type="SUPFAM" id="SSF47384">
    <property type="entry name" value="Homodimeric domain of signal transducing histidine kinase"/>
    <property type="match status" value="1"/>
</dbReference>
<name>A0ABV6YS53_UNCC1</name>
<feature type="coiled-coil region" evidence="3">
    <location>
        <begin position="122"/>
        <end position="163"/>
    </location>
</feature>
<dbReference type="Gene3D" id="1.10.287.130">
    <property type="match status" value="1"/>
</dbReference>
<gene>
    <name evidence="5" type="ORF">ACFL27_02020</name>
</gene>
<dbReference type="Pfam" id="PF00512">
    <property type="entry name" value="HisKA"/>
    <property type="match status" value="1"/>
</dbReference>
<dbReference type="CDD" id="cd00082">
    <property type="entry name" value="HisKA"/>
    <property type="match status" value="1"/>
</dbReference>
<dbReference type="SMART" id="SM00388">
    <property type="entry name" value="HisKA"/>
    <property type="match status" value="1"/>
</dbReference>
<evidence type="ECO:0000256" key="3">
    <source>
        <dbReference type="SAM" id="Coils"/>
    </source>
</evidence>
<comment type="caution">
    <text evidence="5">The sequence shown here is derived from an EMBL/GenBank/DDBJ whole genome shotgun (WGS) entry which is preliminary data.</text>
</comment>
<dbReference type="SUPFAM" id="SSF52172">
    <property type="entry name" value="CheY-like"/>
    <property type="match status" value="1"/>
</dbReference>
<protein>
    <submittedName>
        <fullName evidence="5">Response regulator</fullName>
    </submittedName>
</protein>
<dbReference type="Proteomes" id="UP001594351">
    <property type="component" value="Unassembled WGS sequence"/>
</dbReference>
<dbReference type="InterPro" id="IPR011006">
    <property type="entry name" value="CheY-like_superfamily"/>
</dbReference>